<accession>A0A931GWU3</accession>
<dbReference type="PRINTS" id="PR00714">
    <property type="entry name" value="MAN6PISMRASE"/>
</dbReference>
<dbReference type="PROSITE" id="PS00965">
    <property type="entry name" value="PMI_I_1"/>
    <property type="match status" value="1"/>
</dbReference>
<comment type="caution">
    <text evidence="10">The sequence shown here is derived from an EMBL/GenBank/DDBJ whole genome shotgun (WGS) entry which is preliminary data.</text>
</comment>
<comment type="similarity">
    <text evidence="2">Belongs to the mannose-6-phosphate isomerase type 1 family.</text>
</comment>
<dbReference type="RefSeq" id="WP_196825424.1">
    <property type="nucleotide sequence ID" value="NZ_CP046980.1"/>
</dbReference>
<comment type="cofactor">
    <cofactor evidence="8">
        <name>Zn(2+)</name>
        <dbReference type="ChEBI" id="CHEBI:29105"/>
    </cofactor>
    <text evidence="8">Binds 1 zinc ion per subunit.</text>
</comment>
<dbReference type="SUPFAM" id="SSF51182">
    <property type="entry name" value="RmlC-like cupins"/>
    <property type="match status" value="1"/>
</dbReference>
<keyword evidence="6 10" id="KW-0413">Isomerase</keyword>
<protein>
    <recommendedName>
        <fullName evidence="3">mannose-6-phosphate isomerase</fullName>
        <ecNumber evidence="3">5.3.1.8</ecNumber>
    </recommendedName>
</protein>
<evidence type="ECO:0000256" key="6">
    <source>
        <dbReference type="ARBA" id="ARBA00023235"/>
    </source>
</evidence>
<dbReference type="InterPro" id="IPR046457">
    <property type="entry name" value="PMI_typeI_cat"/>
</dbReference>
<dbReference type="Proteomes" id="UP000658613">
    <property type="component" value="Unassembled WGS sequence"/>
</dbReference>
<keyword evidence="4 8" id="KW-0479">Metal-binding</keyword>
<dbReference type="GO" id="GO:0005975">
    <property type="term" value="P:carbohydrate metabolic process"/>
    <property type="evidence" value="ECO:0007669"/>
    <property type="project" value="InterPro"/>
</dbReference>
<evidence type="ECO:0000259" key="9">
    <source>
        <dbReference type="Pfam" id="PF20511"/>
    </source>
</evidence>
<dbReference type="GO" id="GO:0008270">
    <property type="term" value="F:zinc ion binding"/>
    <property type="evidence" value="ECO:0007669"/>
    <property type="project" value="InterPro"/>
</dbReference>
<evidence type="ECO:0000256" key="2">
    <source>
        <dbReference type="ARBA" id="ARBA00010772"/>
    </source>
</evidence>
<dbReference type="InterPro" id="IPR014710">
    <property type="entry name" value="RmlC-like_jellyroll"/>
</dbReference>
<dbReference type="GO" id="GO:0005829">
    <property type="term" value="C:cytosol"/>
    <property type="evidence" value="ECO:0007669"/>
    <property type="project" value="TreeGrafter"/>
</dbReference>
<proteinExistence type="inferred from homology"/>
<dbReference type="PIRSF" id="PIRSF001480">
    <property type="entry name" value="Mannose-6-phosphate_isomerase"/>
    <property type="match status" value="1"/>
</dbReference>
<keyword evidence="5 8" id="KW-0862">Zinc</keyword>
<feature type="binding site" evidence="8">
    <location>
        <position position="264"/>
    </location>
    <ligand>
        <name>Zn(2+)</name>
        <dbReference type="ChEBI" id="CHEBI:29105"/>
    </ligand>
</feature>
<dbReference type="CDD" id="cd07011">
    <property type="entry name" value="cupin_PMI_type_I_N"/>
    <property type="match status" value="1"/>
</dbReference>
<evidence type="ECO:0000256" key="4">
    <source>
        <dbReference type="ARBA" id="ARBA00022723"/>
    </source>
</evidence>
<feature type="binding site" evidence="8">
    <location>
        <position position="93"/>
    </location>
    <ligand>
        <name>Zn(2+)</name>
        <dbReference type="ChEBI" id="CHEBI:29105"/>
    </ligand>
</feature>
<comment type="catalytic activity">
    <reaction evidence="1">
        <text>D-mannose 6-phosphate = D-fructose 6-phosphate</text>
        <dbReference type="Rhea" id="RHEA:12356"/>
        <dbReference type="ChEBI" id="CHEBI:58735"/>
        <dbReference type="ChEBI" id="CHEBI:61527"/>
        <dbReference type="EC" id="5.3.1.8"/>
    </reaction>
</comment>
<gene>
    <name evidence="10" type="ORF">IW254_002120</name>
</gene>
<evidence type="ECO:0000256" key="3">
    <source>
        <dbReference type="ARBA" id="ARBA00011956"/>
    </source>
</evidence>
<dbReference type="InterPro" id="IPR016305">
    <property type="entry name" value="Mannose-6-P_Isomerase"/>
</dbReference>
<dbReference type="EMBL" id="JADOUE010000001">
    <property type="protein sequence ID" value="MBG6123151.1"/>
    <property type="molecule type" value="Genomic_DNA"/>
</dbReference>
<evidence type="ECO:0000256" key="1">
    <source>
        <dbReference type="ARBA" id="ARBA00000757"/>
    </source>
</evidence>
<dbReference type="AlphaFoldDB" id="A0A931GWU3"/>
<feature type="binding site" evidence="8">
    <location>
        <position position="95"/>
    </location>
    <ligand>
        <name>Zn(2+)</name>
        <dbReference type="ChEBI" id="CHEBI:29105"/>
    </ligand>
</feature>
<dbReference type="EC" id="5.3.1.8" evidence="3"/>
<dbReference type="Pfam" id="PF20511">
    <property type="entry name" value="PMI_typeI_cat"/>
    <property type="match status" value="1"/>
</dbReference>
<dbReference type="Gene3D" id="2.60.120.10">
    <property type="entry name" value="Jelly Rolls"/>
    <property type="match status" value="2"/>
</dbReference>
<evidence type="ECO:0000256" key="8">
    <source>
        <dbReference type="PIRSR" id="PIRSR001480-2"/>
    </source>
</evidence>
<evidence type="ECO:0000313" key="10">
    <source>
        <dbReference type="EMBL" id="MBG6123151.1"/>
    </source>
</evidence>
<feature type="active site" evidence="7">
    <location>
        <position position="283"/>
    </location>
</feature>
<feature type="domain" description="Phosphomannose isomerase type I catalytic" evidence="9">
    <location>
        <begin position="4"/>
        <end position="146"/>
    </location>
</feature>
<dbReference type="PANTHER" id="PTHR10309">
    <property type="entry name" value="MANNOSE-6-PHOSPHATE ISOMERASE"/>
    <property type="match status" value="1"/>
</dbReference>
<dbReference type="GO" id="GO:0009298">
    <property type="term" value="P:GDP-mannose biosynthetic process"/>
    <property type="evidence" value="ECO:0007669"/>
    <property type="project" value="InterPro"/>
</dbReference>
<reference evidence="10" key="1">
    <citation type="submission" date="2020-11" db="EMBL/GenBank/DDBJ databases">
        <title>Sequencing the genomes of 1000 actinobacteria strains.</title>
        <authorList>
            <person name="Klenk H.-P."/>
        </authorList>
    </citation>
    <scope>NUCLEOTIDE SEQUENCE</scope>
    <source>
        <strain evidence="10">DSM 45632</strain>
    </source>
</reference>
<dbReference type="Gene3D" id="1.10.441.10">
    <property type="entry name" value="Phosphomannose Isomerase, domain 2"/>
    <property type="match status" value="1"/>
</dbReference>
<evidence type="ECO:0000256" key="5">
    <source>
        <dbReference type="ARBA" id="ARBA00022833"/>
    </source>
</evidence>
<dbReference type="InterPro" id="IPR011051">
    <property type="entry name" value="RmlC_Cupin_sf"/>
</dbReference>
<organism evidence="10 11">
    <name type="scientific">Corynebacterium aquatimens</name>
    <dbReference type="NCBI Taxonomy" id="1190508"/>
    <lineage>
        <taxon>Bacteria</taxon>
        <taxon>Bacillati</taxon>
        <taxon>Actinomycetota</taxon>
        <taxon>Actinomycetes</taxon>
        <taxon>Mycobacteriales</taxon>
        <taxon>Corynebacteriaceae</taxon>
        <taxon>Corynebacterium</taxon>
    </lineage>
</organism>
<feature type="binding site" evidence="8">
    <location>
        <position position="130"/>
    </location>
    <ligand>
        <name>Zn(2+)</name>
        <dbReference type="ChEBI" id="CHEBI:29105"/>
    </ligand>
</feature>
<dbReference type="NCBIfam" id="TIGR00218">
    <property type="entry name" value="manA"/>
    <property type="match status" value="1"/>
</dbReference>
<dbReference type="PANTHER" id="PTHR10309:SF0">
    <property type="entry name" value="MANNOSE-6-PHOSPHATE ISOMERASE"/>
    <property type="match status" value="1"/>
</dbReference>
<sequence length="401" mass="42852">MELLTPAIQNYPWGSKTLIAALQGRDVPTLSPEAELWFGAHHAAPSRLNGEGLDGVIAADPESTLGPRVRKQFGDSLPFLMKLLAADEPLSIQAHPTLEQAIAGFEKENEEAIPVGSSTRNYKDPNHKPELIVALTDFRALAGFRPIAKTMELFDALTCGRLNRYSAMLDPQHEEESLRALLTTLISLPRNARLELIDGISECARAMVAGDGEEFPEWMIATVQNYLNLTEKYPGDAGVLAALLLNYFVLEPGEALFLGAGHLHAYMGGLGVEIMANSDNVLRGGLTSKHIDVPELVRILNFTALESPHLATTTQAGVTAFPVPINDFILSRHALGGTGNANTLIAESDGPAIVLCTAGKVTADGRELSAGDAAWLPAADGPVEFSLAPGSDTAEVFFARV</sequence>
<dbReference type="InterPro" id="IPR001250">
    <property type="entry name" value="Man6P_Isoase-1"/>
</dbReference>
<evidence type="ECO:0000313" key="11">
    <source>
        <dbReference type="Proteomes" id="UP000658613"/>
    </source>
</evidence>
<name>A0A931GWU3_9CORY</name>
<evidence type="ECO:0000256" key="7">
    <source>
        <dbReference type="PIRSR" id="PIRSR001480-1"/>
    </source>
</evidence>
<dbReference type="GO" id="GO:0004476">
    <property type="term" value="F:mannose-6-phosphate isomerase activity"/>
    <property type="evidence" value="ECO:0007669"/>
    <property type="project" value="UniProtKB-EC"/>
</dbReference>
<keyword evidence="11" id="KW-1185">Reference proteome</keyword>
<dbReference type="InterPro" id="IPR018050">
    <property type="entry name" value="Pmannose_isomerase-type1_CS"/>
</dbReference>